<keyword evidence="3" id="KW-0808">Transferase</keyword>
<comment type="similarity">
    <text evidence="3">Belongs to the fructosamine kinase family.</text>
</comment>
<dbReference type="PANTHER" id="PTHR12149:SF8">
    <property type="entry name" value="PROTEIN-RIBULOSAMINE 3-KINASE"/>
    <property type="match status" value="1"/>
</dbReference>
<dbReference type="Gene3D" id="3.90.1200.10">
    <property type="match status" value="1"/>
</dbReference>
<evidence type="ECO:0000256" key="3">
    <source>
        <dbReference type="PIRNR" id="PIRNR006221"/>
    </source>
</evidence>
<gene>
    <name evidence="4" type="ORF">Tdes44962_MAKER09115</name>
</gene>
<comment type="caution">
    <text evidence="4">The sequence shown here is derived from an EMBL/GenBank/DDBJ whole genome shotgun (WGS) entry which is preliminary data.</text>
</comment>
<dbReference type="Proteomes" id="UP001138500">
    <property type="component" value="Unassembled WGS sequence"/>
</dbReference>
<accession>A0A9W7STX5</accession>
<dbReference type="GO" id="GO:0016301">
    <property type="term" value="F:kinase activity"/>
    <property type="evidence" value="ECO:0007669"/>
    <property type="project" value="UniProtKB-UniRule"/>
</dbReference>
<dbReference type="GO" id="GO:0102193">
    <property type="term" value="F:protein-ribulosamine 3-kinase activity"/>
    <property type="evidence" value="ECO:0007669"/>
    <property type="project" value="UniProtKB-EC"/>
</dbReference>
<dbReference type="OrthoDB" id="5772781at2759"/>
<dbReference type="PIRSF" id="PIRSF006221">
    <property type="entry name" value="Ketosamine-3-kinase"/>
    <property type="match status" value="1"/>
</dbReference>
<dbReference type="FunFam" id="3.90.1200.10:FF:000018">
    <property type="entry name" value="Fructosamine-3-kinase, putative"/>
    <property type="match status" value="1"/>
</dbReference>
<reference evidence="4 5" key="1">
    <citation type="journal article" date="2018" name="IMA Fungus">
        <title>IMA Genome-F 10: Nine draft genome sequences of Claviceps purpurea s.lat., including C. arundinis, C. humidiphila, and C. cf. spartinae, pseudomolecules for the pitch canker pathogen Fusarium circinatum, draft genome of Davidsoniella eucalypti, Grosmannia galeiformis, Quambalaria eucalypti, and Teratosphaeria destructans.</title>
        <authorList>
            <person name="Wingfield B.D."/>
            <person name="Liu M."/>
            <person name="Nguyen H.D."/>
            <person name="Lane F.A."/>
            <person name="Morgan S.W."/>
            <person name="De Vos L."/>
            <person name="Wilken P.M."/>
            <person name="Duong T.A."/>
            <person name="Aylward J."/>
            <person name="Coetzee M.P."/>
            <person name="Dadej K."/>
            <person name="De Beer Z.W."/>
            <person name="Findlay W."/>
            <person name="Havenga M."/>
            <person name="Kolarik M."/>
            <person name="Menzies J.G."/>
            <person name="Naidoo K."/>
            <person name="Pochopski O."/>
            <person name="Shoukouhi P."/>
            <person name="Santana Q.C."/>
            <person name="Seifert K.A."/>
            <person name="Soal N."/>
            <person name="Steenkamp E.T."/>
            <person name="Tatham C.T."/>
            <person name="van der Nest M.A."/>
            <person name="Wingfield M.J."/>
        </authorList>
    </citation>
    <scope>NUCLEOTIDE SEQUENCE [LARGE SCALE GENOMIC DNA]</scope>
    <source>
        <strain evidence="4">CMW44962</strain>
    </source>
</reference>
<comment type="catalytic activity">
    <reaction evidence="2">
        <text>N(6)-D-ribulosyl-L-lysyl-[protein] + ATP = N(6)-(3-O-phospho-D-ribulosyl)-L-lysyl-[protein] + ADP + H(+)</text>
        <dbReference type="Rhea" id="RHEA:48432"/>
        <dbReference type="Rhea" id="RHEA-COMP:12103"/>
        <dbReference type="Rhea" id="RHEA-COMP:12104"/>
        <dbReference type="ChEBI" id="CHEBI:15378"/>
        <dbReference type="ChEBI" id="CHEBI:30616"/>
        <dbReference type="ChEBI" id="CHEBI:90418"/>
        <dbReference type="ChEBI" id="CHEBI:90420"/>
        <dbReference type="ChEBI" id="CHEBI:456216"/>
        <dbReference type="EC" id="2.7.1.172"/>
    </reaction>
    <physiologicalReaction direction="left-to-right" evidence="2">
        <dbReference type="Rhea" id="RHEA:48433"/>
    </physiologicalReaction>
</comment>
<dbReference type="PANTHER" id="PTHR12149">
    <property type="entry name" value="FRUCTOSAMINE 3 KINASE-RELATED PROTEIN"/>
    <property type="match status" value="1"/>
</dbReference>
<name>A0A9W7STX5_9PEZI</name>
<reference evidence="4 5" key="2">
    <citation type="journal article" date="2021" name="Curr. Genet.">
        <title>Genetic response to nitrogen starvation in the aggressive Eucalyptus foliar pathogen Teratosphaeria destructans.</title>
        <authorList>
            <person name="Havenga M."/>
            <person name="Wingfield B.D."/>
            <person name="Wingfield M.J."/>
            <person name="Dreyer L.L."/>
            <person name="Roets F."/>
            <person name="Aylward J."/>
        </authorList>
    </citation>
    <scope>NUCLEOTIDE SEQUENCE [LARGE SCALE GENOMIC DNA]</scope>
    <source>
        <strain evidence="4">CMW44962</strain>
    </source>
</reference>
<dbReference type="EMBL" id="RIBY02001357">
    <property type="protein sequence ID" value="KAH9829514.1"/>
    <property type="molecule type" value="Genomic_DNA"/>
</dbReference>
<dbReference type="InterPro" id="IPR011009">
    <property type="entry name" value="Kinase-like_dom_sf"/>
</dbReference>
<keyword evidence="5" id="KW-1185">Reference proteome</keyword>
<dbReference type="InterPro" id="IPR016477">
    <property type="entry name" value="Fructo-/Ketosamine-3-kinase"/>
</dbReference>
<protein>
    <recommendedName>
        <fullName evidence="1">protein-ribulosamine 3-kinase</fullName>
        <ecNumber evidence="1">2.7.1.172</ecNumber>
    </recommendedName>
</protein>
<proteinExistence type="inferred from homology"/>
<evidence type="ECO:0000313" key="4">
    <source>
        <dbReference type="EMBL" id="KAH9829514.1"/>
    </source>
</evidence>
<dbReference type="Pfam" id="PF03881">
    <property type="entry name" value="Fructosamin_kin"/>
    <property type="match status" value="1"/>
</dbReference>
<organism evidence="4 5">
    <name type="scientific">Teratosphaeria destructans</name>
    <dbReference type="NCBI Taxonomy" id="418781"/>
    <lineage>
        <taxon>Eukaryota</taxon>
        <taxon>Fungi</taxon>
        <taxon>Dikarya</taxon>
        <taxon>Ascomycota</taxon>
        <taxon>Pezizomycotina</taxon>
        <taxon>Dothideomycetes</taxon>
        <taxon>Dothideomycetidae</taxon>
        <taxon>Mycosphaerellales</taxon>
        <taxon>Teratosphaeriaceae</taxon>
        <taxon>Teratosphaeria</taxon>
    </lineage>
</organism>
<evidence type="ECO:0000256" key="1">
    <source>
        <dbReference type="ARBA" id="ARBA00011961"/>
    </source>
</evidence>
<sequence>MKLDSAVASLLGLDPEQTSVSSAGGGGMSSASTYQISCTTKLPNGDEMKYFMKTGKGKEAEVMFEGEHQSLTAIHNAVPTLCPKSFGHGKFADSTAKSFLVTDYLDLSGRFKGSRASTGMSLAEKLAKLHTTPAPVPEGYDKPQFGFPATTCCGDTPQDNTYSSSWADFYANRRLRFITNQSKASNGPDKQLESLVEQTCTQVVPRLIGDDHLDNGKLGTPVVIHGDLWSGNASVGKLPGMSGPEDVVFDSSACYAHSEFELGIMRMFGGFGSEFEKEYHGLVPKTEPVEEYEDRVRLYELYHHLNHHALFGGGYRSGAVSIMKDLIGKYGGRHGEI</sequence>
<dbReference type="EC" id="2.7.1.172" evidence="1"/>
<dbReference type="SUPFAM" id="SSF56112">
    <property type="entry name" value="Protein kinase-like (PK-like)"/>
    <property type="match status" value="1"/>
</dbReference>
<dbReference type="AlphaFoldDB" id="A0A9W7STX5"/>
<keyword evidence="3 4" id="KW-0418">Kinase</keyword>
<evidence type="ECO:0000313" key="5">
    <source>
        <dbReference type="Proteomes" id="UP001138500"/>
    </source>
</evidence>
<evidence type="ECO:0000256" key="2">
    <source>
        <dbReference type="ARBA" id="ARBA00048655"/>
    </source>
</evidence>